<gene>
    <name evidence="1" type="ORF">PM001_LOCUS22575</name>
</gene>
<reference evidence="1" key="1">
    <citation type="submission" date="2024-01" db="EMBL/GenBank/DDBJ databases">
        <authorList>
            <person name="Webb A."/>
        </authorList>
    </citation>
    <scope>NUCLEOTIDE SEQUENCE</scope>
    <source>
        <strain evidence="1">Pm1</strain>
    </source>
</reference>
<evidence type="ECO:0000313" key="1">
    <source>
        <dbReference type="EMBL" id="CAK7937425.1"/>
    </source>
</evidence>
<dbReference type="EMBL" id="CAKLBY020000227">
    <property type="protein sequence ID" value="CAK7937425.1"/>
    <property type="molecule type" value="Genomic_DNA"/>
</dbReference>
<organism evidence="1 2">
    <name type="scientific">Peronospora matthiolae</name>
    <dbReference type="NCBI Taxonomy" id="2874970"/>
    <lineage>
        <taxon>Eukaryota</taxon>
        <taxon>Sar</taxon>
        <taxon>Stramenopiles</taxon>
        <taxon>Oomycota</taxon>
        <taxon>Peronosporomycetes</taxon>
        <taxon>Peronosporales</taxon>
        <taxon>Peronosporaceae</taxon>
        <taxon>Peronospora</taxon>
    </lineage>
</organism>
<proteinExistence type="predicted"/>
<protein>
    <submittedName>
        <fullName evidence="1">Uncharacterized protein</fullName>
    </submittedName>
</protein>
<sequence length="94" mass="11052">MVWQSRDVTVIRWENPTAGNGRKPKPRGRRSYWTREAHMTRRAARKARKNAEGNEADKFCDMASDVREVGPKNYNQAKKCDQKDKWMVVVEEEL</sequence>
<accession>A0AAV1UVF0</accession>
<name>A0AAV1UVF0_9STRA</name>
<dbReference type="Proteomes" id="UP001162060">
    <property type="component" value="Unassembled WGS sequence"/>
</dbReference>
<dbReference type="AlphaFoldDB" id="A0AAV1UVF0"/>
<comment type="caution">
    <text evidence="1">The sequence shown here is derived from an EMBL/GenBank/DDBJ whole genome shotgun (WGS) entry which is preliminary data.</text>
</comment>
<evidence type="ECO:0000313" key="2">
    <source>
        <dbReference type="Proteomes" id="UP001162060"/>
    </source>
</evidence>